<gene>
    <name evidence="8" type="primary">LOC106472380</name>
</gene>
<feature type="compositionally biased region" description="Basic and acidic residues" evidence="4">
    <location>
        <begin position="574"/>
        <end position="585"/>
    </location>
</feature>
<dbReference type="PANTHER" id="PTHR14166">
    <property type="entry name" value="SLIT-ROBO RHO GTPASE ACTIVATING PROTEIN"/>
    <property type="match status" value="1"/>
</dbReference>
<evidence type="ECO:0000256" key="1">
    <source>
        <dbReference type="ARBA" id="ARBA00022443"/>
    </source>
</evidence>
<evidence type="ECO:0000256" key="4">
    <source>
        <dbReference type="SAM" id="MobiDB-lite"/>
    </source>
</evidence>
<feature type="region of interest" description="Disordered" evidence="4">
    <location>
        <begin position="79"/>
        <end position="101"/>
    </location>
</feature>
<evidence type="ECO:0000256" key="3">
    <source>
        <dbReference type="PROSITE-ProRule" id="PRU00192"/>
    </source>
</evidence>
<dbReference type="CDD" id="cd04383">
    <property type="entry name" value="RhoGAP_srGAP"/>
    <property type="match status" value="1"/>
</dbReference>
<proteinExistence type="predicted"/>
<evidence type="ECO:0000313" key="8">
    <source>
        <dbReference type="RefSeq" id="XP_013788473.1"/>
    </source>
</evidence>
<dbReference type="SUPFAM" id="SSF48350">
    <property type="entry name" value="GTPase activation domain, GAP"/>
    <property type="match status" value="1"/>
</dbReference>
<feature type="region of interest" description="Disordered" evidence="4">
    <location>
        <begin position="574"/>
        <end position="613"/>
    </location>
</feature>
<evidence type="ECO:0000313" key="7">
    <source>
        <dbReference type="Proteomes" id="UP000694941"/>
    </source>
</evidence>
<name>A0ABM1BTQ5_LIMPO</name>
<dbReference type="SMART" id="SM00324">
    <property type="entry name" value="RhoGAP"/>
    <property type="match status" value="1"/>
</dbReference>
<protein>
    <submittedName>
        <fullName evidence="8">SLIT-ROBO Rho GTPase-activating protein 1-like</fullName>
    </submittedName>
</protein>
<reference evidence="8" key="1">
    <citation type="submission" date="2025-08" db="UniProtKB">
        <authorList>
            <consortium name="RefSeq"/>
        </authorList>
    </citation>
    <scope>IDENTIFICATION</scope>
    <source>
        <tissue evidence="8">Muscle</tissue>
    </source>
</reference>
<sequence>MISIKDYDCSLVFSEDSSNRNGLRQPETLALKLRADRQETEDFYLNKFRKYTLDGNLISRLQAKAELIHRAILIENAKSSNGDSPPSTVLRPHTLPHRTKKKRIGQTPVVGQPKLFGGSLEEYLDATNQEIPLIVRSCIRIINLYGLQHQGVFRVSGSQVEINNFKDTFERGEDPLADVTDTGDINSVAGVLKLYLRELREPLFPIFYFDQLVEISQVESKHEFVTKVRDVIASLPRAVFVLLRYLFAFLNHVSEFSDENMMDPYNLATCFGPSLMPIPDDKNQVQYQNLFNELIKNIIIYQDEIFPIDGGIIYEKYISADVPDENDVGESPVDHNLDDPDTLDSYEADILPSEDECEVLEAVAQCSFSGRTDRELSFKEGDTVQLFNQVSSKWWRGSLNGREGLVPDKYIFLKLRDEDKDKLSQDGSEKRRTSSSSDSLSGYSTSPKPSIDAHIPEEGTTGSEFFPPDSLSAFPSSSVSSSLHSPHTHNRRRLSLSPSTLRKVQLAAAGEFDQPKLVHSCSVGEAMEGMVRDENLLGEFYLDDQEGKGLSGLEADLHDMLSSSSHAEIIKEKNILDGSRSHDSLKQNPFSLSKGTPDLVKDLPNNSPSPELPIKICAMEDEDEERPSSRSSIQSCESPELTTAERFAMSHQGTLKKGAVSRISYSGLESTLPAKVWAKTQNITDSLDGSDPSERCSDVSQVTNETKDQIEQDFVKSPPEVPCKPVYLKQDLEMPKNSAIDQSPQVLYAKGISNFKPPTKIKPPVMKKPTNPLSLEPVKFQQKEYKQTSC</sequence>
<dbReference type="PROSITE" id="PS50002">
    <property type="entry name" value="SH3"/>
    <property type="match status" value="1"/>
</dbReference>
<dbReference type="Gene3D" id="1.10.555.10">
    <property type="entry name" value="Rho GTPase activation protein"/>
    <property type="match status" value="1"/>
</dbReference>
<dbReference type="PROSITE" id="PS50238">
    <property type="entry name" value="RHOGAP"/>
    <property type="match status" value="1"/>
</dbReference>
<accession>A0ABM1BTQ5</accession>
<dbReference type="RefSeq" id="XP_013788473.1">
    <property type="nucleotide sequence ID" value="XM_013933019.2"/>
</dbReference>
<feature type="compositionally biased region" description="Basic and acidic residues" evidence="4">
    <location>
        <begin position="781"/>
        <end position="790"/>
    </location>
</feature>
<dbReference type="Pfam" id="PF00620">
    <property type="entry name" value="RhoGAP"/>
    <property type="match status" value="1"/>
</dbReference>
<feature type="domain" description="Rho-GAP" evidence="6">
    <location>
        <begin position="118"/>
        <end position="306"/>
    </location>
</feature>
<dbReference type="InterPro" id="IPR036028">
    <property type="entry name" value="SH3-like_dom_sf"/>
</dbReference>
<feature type="region of interest" description="Disordered" evidence="4">
    <location>
        <begin position="421"/>
        <end position="497"/>
    </location>
</feature>
<dbReference type="Pfam" id="PF00018">
    <property type="entry name" value="SH3_1"/>
    <property type="match status" value="1"/>
</dbReference>
<dbReference type="InterPro" id="IPR008936">
    <property type="entry name" value="Rho_GTPase_activation_prot"/>
</dbReference>
<feature type="compositionally biased region" description="Low complexity" evidence="4">
    <location>
        <begin position="434"/>
        <end position="446"/>
    </location>
</feature>
<keyword evidence="2" id="KW-0175">Coiled coil</keyword>
<feature type="region of interest" description="Disordered" evidence="4">
    <location>
        <begin position="758"/>
        <end position="790"/>
    </location>
</feature>
<keyword evidence="7" id="KW-1185">Reference proteome</keyword>
<dbReference type="SUPFAM" id="SSF50044">
    <property type="entry name" value="SH3-domain"/>
    <property type="match status" value="1"/>
</dbReference>
<evidence type="ECO:0000259" key="5">
    <source>
        <dbReference type="PROSITE" id="PS50002"/>
    </source>
</evidence>
<dbReference type="Proteomes" id="UP000694941">
    <property type="component" value="Unplaced"/>
</dbReference>
<dbReference type="Gene3D" id="2.30.30.40">
    <property type="entry name" value="SH3 Domains"/>
    <property type="match status" value="1"/>
</dbReference>
<dbReference type="InterPro" id="IPR000198">
    <property type="entry name" value="RhoGAP_dom"/>
</dbReference>
<dbReference type="GeneID" id="106472380"/>
<dbReference type="InterPro" id="IPR001452">
    <property type="entry name" value="SH3_domain"/>
</dbReference>
<feature type="compositionally biased region" description="Basic and acidic residues" evidence="4">
    <location>
        <begin position="421"/>
        <end position="432"/>
    </location>
</feature>
<feature type="compositionally biased region" description="Low complexity" evidence="4">
    <location>
        <begin position="465"/>
        <end position="485"/>
    </location>
</feature>
<feature type="domain" description="SH3" evidence="5">
    <location>
        <begin position="357"/>
        <end position="416"/>
    </location>
</feature>
<organism evidence="7 8">
    <name type="scientific">Limulus polyphemus</name>
    <name type="common">Atlantic horseshoe crab</name>
    <dbReference type="NCBI Taxonomy" id="6850"/>
    <lineage>
        <taxon>Eukaryota</taxon>
        <taxon>Metazoa</taxon>
        <taxon>Ecdysozoa</taxon>
        <taxon>Arthropoda</taxon>
        <taxon>Chelicerata</taxon>
        <taxon>Merostomata</taxon>
        <taxon>Xiphosura</taxon>
        <taxon>Limulidae</taxon>
        <taxon>Limulus</taxon>
    </lineage>
</organism>
<evidence type="ECO:0000259" key="6">
    <source>
        <dbReference type="PROSITE" id="PS50238"/>
    </source>
</evidence>
<keyword evidence="1 3" id="KW-0728">SH3 domain</keyword>
<dbReference type="SMART" id="SM00326">
    <property type="entry name" value="SH3"/>
    <property type="match status" value="1"/>
</dbReference>
<dbReference type="InterPro" id="IPR051627">
    <property type="entry name" value="SLIT-ROBO_RhoGAP"/>
</dbReference>
<evidence type="ECO:0000256" key="2">
    <source>
        <dbReference type="ARBA" id="ARBA00023054"/>
    </source>
</evidence>